<keyword evidence="2" id="KW-1185">Reference proteome</keyword>
<protein>
    <submittedName>
        <fullName evidence="1">Uncharacterized protein</fullName>
    </submittedName>
</protein>
<evidence type="ECO:0000313" key="1">
    <source>
        <dbReference type="EMBL" id="KDN68150.1"/>
    </source>
</evidence>
<proteinExistence type="predicted"/>
<organism evidence="1 2">
    <name type="scientific">Colletotrichum sublineola</name>
    <name type="common">Sorghum anthracnose fungus</name>
    <dbReference type="NCBI Taxonomy" id="1173701"/>
    <lineage>
        <taxon>Eukaryota</taxon>
        <taxon>Fungi</taxon>
        <taxon>Dikarya</taxon>
        <taxon>Ascomycota</taxon>
        <taxon>Pezizomycotina</taxon>
        <taxon>Sordariomycetes</taxon>
        <taxon>Hypocreomycetidae</taxon>
        <taxon>Glomerellales</taxon>
        <taxon>Glomerellaceae</taxon>
        <taxon>Colletotrichum</taxon>
        <taxon>Colletotrichum graminicola species complex</taxon>
    </lineage>
</organism>
<dbReference type="HOGENOM" id="CLU_1089952_0_0_1"/>
<gene>
    <name evidence="1" type="ORF">CSUB01_12389</name>
</gene>
<dbReference type="Proteomes" id="UP000027238">
    <property type="component" value="Unassembled WGS sequence"/>
</dbReference>
<sequence length="255" mass="28747">MMDRLVLLSLRRRHLLITSREVTAEPEARKWRKDTQIQQASSYRNPSFKLLLLLSENSAQLYSNNPTSKYTGGQYKTIDLKLPTFYELCDRVGIPASGYRAAVMIMLSGDAQEYYSINLHGFTGDFNALIANIKSEFKGDKVHSARIAELRHITFESIARDHLGKSKRETLDLLIKKVTQLVRAATHNGMPKDKEYHNTLIDCCQGVPECAMALLSPPATYNALCAQLRNGVANAVLFCEPQAQHYAKEYPGHDK</sequence>
<dbReference type="OMA" id="PECAMAL"/>
<reference evidence="2" key="1">
    <citation type="journal article" date="2014" name="Genome Announc.">
        <title>Draft genome sequence of Colletotrichum sublineola, a destructive pathogen of cultivated sorghum.</title>
        <authorList>
            <person name="Baroncelli R."/>
            <person name="Sanz-Martin J.M."/>
            <person name="Rech G.E."/>
            <person name="Sukno S.A."/>
            <person name="Thon M.R."/>
        </authorList>
    </citation>
    <scope>NUCLEOTIDE SEQUENCE [LARGE SCALE GENOMIC DNA]</scope>
    <source>
        <strain evidence="2">TX430BB</strain>
    </source>
</reference>
<evidence type="ECO:0000313" key="2">
    <source>
        <dbReference type="Proteomes" id="UP000027238"/>
    </source>
</evidence>
<dbReference type="AlphaFoldDB" id="A0A066XQA4"/>
<dbReference type="OrthoDB" id="3563642at2759"/>
<name>A0A066XQA4_COLSU</name>
<accession>A0A066XQA4</accession>
<dbReference type="EMBL" id="JMSE01000714">
    <property type="protein sequence ID" value="KDN68150.1"/>
    <property type="molecule type" value="Genomic_DNA"/>
</dbReference>
<comment type="caution">
    <text evidence="1">The sequence shown here is derived from an EMBL/GenBank/DDBJ whole genome shotgun (WGS) entry which is preliminary data.</text>
</comment>